<gene>
    <name evidence="2" type="ORF">C9382_06365</name>
</gene>
<evidence type="ECO:0000313" key="2">
    <source>
        <dbReference type="EMBL" id="PTC31692.1"/>
    </source>
</evidence>
<sequence length="68" mass="7179">MGLLGGASHPNAGQACSPQQPTDVAVISDACEGLDLKDMQIYYSGTDAQAQQANCGEQAHHNNPLRWP</sequence>
<comment type="caution">
    <text evidence="2">The sequence shown here is derived from an EMBL/GenBank/DDBJ whole genome shotgun (WGS) entry which is preliminary data.</text>
</comment>
<accession>A0A2T4G7W7</accession>
<reference evidence="2 3" key="1">
    <citation type="submission" date="2018-03" db="EMBL/GenBank/DDBJ databases">
        <title>Diversity of bacteria associated with corn roots inoculated with woodland soils in Canada, and Description of Pseudomonas aylmerense sp. nov.</title>
        <authorList>
            <person name="Tambong J.T."/>
            <person name="Xu R."/>
            <person name="Tchagang C."/>
        </authorList>
    </citation>
    <scope>NUCLEOTIDE SEQUENCE [LARGE SCALE GENOMIC DNA]</scope>
    <source>
        <strain evidence="2 3">S1E44</strain>
    </source>
</reference>
<dbReference type="AlphaFoldDB" id="A0A2T4G7W7"/>
<feature type="region of interest" description="Disordered" evidence="1">
    <location>
        <begin position="1"/>
        <end position="22"/>
    </location>
</feature>
<organism evidence="2 3">
    <name type="scientific">Pseudomonas aylmerensis</name>
    <dbReference type="NCBI Taxonomy" id="1869229"/>
    <lineage>
        <taxon>Bacteria</taxon>
        <taxon>Pseudomonadati</taxon>
        <taxon>Pseudomonadota</taxon>
        <taxon>Gammaproteobacteria</taxon>
        <taxon>Pseudomonadales</taxon>
        <taxon>Pseudomonadaceae</taxon>
        <taxon>Pseudomonas</taxon>
    </lineage>
</organism>
<dbReference type="EMBL" id="PYWW01000011">
    <property type="protein sequence ID" value="PTC31692.1"/>
    <property type="molecule type" value="Genomic_DNA"/>
</dbReference>
<evidence type="ECO:0000256" key="1">
    <source>
        <dbReference type="SAM" id="MobiDB-lite"/>
    </source>
</evidence>
<evidence type="ECO:0000313" key="3">
    <source>
        <dbReference type="Proteomes" id="UP000240571"/>
    </source>
</evidence>
<proteinExistence type="predicted"/>
<dbReference type="Proteomes" id="UP000240571">
    <property type="component" value="Unassembled WGS sequence"/>
</dbReference>
<protein>
    <submittedName>
        <fullName evidence="2">Uncharacterized protein</fullName>
    </submittedName>
</protein>
<name>A0A2T4G7W7_9PSED</name>